<dbReference type="NCBIfam" id="TIGR00305">
    <property type="entry name" value="putative toxin-antitoxin system toxin component, PIN family"/>
    <property type="match status" value="1"/>
</dbReference>
<sequence length="144" mass="16565">MSNGKKLTIVLDTNILLVSVSSRSKYHWLYQALLNDNYKIAITADILLEYEEKIGTHWNGEVALNVIRSITELTNAFFTPIYYNLNLITDKDDNKFVDCAFAANADYIVTHDHHFNILKTIPFPRIPLIDIHQFQLLLQSQGII</sequence>
<evidence type="ECO:0000259" key="1">
    <source>
        <dbReference type="Pfam" id="PF13470"/>
    </source>
</evidence>
<comment type="caution">
    <text evidence="2">The sequence shown here is derived from an EMBL/GenBank/DDBJ whole genome shotgun (WGS) entry which is preliminary data.</text>
</comment>
<reference evidence="3" key="1">
    <citation type="journal article" date="2019" name="Int. J. Syst. Evol. Microbiol.">
        <title>The Global Catalogue of Microorganisms (GCM) 10K type strain sequencing project: providing services to taxonomists for standard genome sequencing and annotation.</title>
        <authorList>
            <consortium name="The Broad Institute Genomics Platform"/>
            <consortium name="The Broad Institute Genome Sequencing Center for Infectious Disease"/>
            <person name="Wu L."/>
            <person name="Ma J."/>
        </authorList>
    </citation>
    <scope>NUCLEOTIDE SEQUENCE [LARGE SCALE GENOMIC DNA]</scope>
    <source>
        <strain evidence="3">JCM 16601</strain>
    </source>
</reference>
<keyword evidence="3" id="KW-1185">Reference proteome</keyword>
<accession>A0ABP7QEF1</accession>
<dbReference type="InterPro" id="IPR002716">
    <property type="entry name" value="PIN_dom"/>
</dbReference>
<dbReference type="InterPro" id="IPR029060">
    <property type="entry name" value="PIN-like_dom_sf"/>
</dbReference>
<proteinExistence type="predicted"/>
<organism evidence="2 3">
    <name type="scientific">Mucilaginibacter dorajii</name>
    <dbReference type="NCBI Taxonomy" id="692994"/>
    <lineage>
        <taxon>Bacteria</taxon>
        <taxon>Pseudomonadati</taxon>
        <taxon>Bacteroidota</taxon>
        <taxon>Sphingobacteriia</taxon>
        <taxon>Sphingobacteriales</taxon>
        <taxon>Sphingobacteriaceae</taxon>
        <taxon>Mucilaginibacter</taxon>
    </lineage>
</organism>
<evidence type="ECO:0000313" key="3">
    <source>
        <dbReference type="Proteomes" id="UP001500742"/>
    </source>
</evidence>
<dbReference type="PANTHER" id="PTHR34610">
    <property type="entry name" value="SSL7007 PROTEIN"/>
    <property type="match status" value="1"/>
</dbReference>
<dbReference type="RefSeq" id="WP_259088421.1">
    <property type="nucleotide sequence ID" value="NZ_BAAAZC010000025.1"/>
</dbReference>
<dbReference type="EMBL" id="BAAAZC010000025">
    <property type="protein sequence ID" value="GAA3981037.1"/>
    <property type="molecule type" value="Genomic_DNA"/>
</dbReference>
<dbReference type="Proteomes" id="UP001500742">
    <property type="component" value="Unassembled WGS sequence"/>
</dbReference>
<dbReference type="Gene3D" id="3.40.50.1010">
    <property type="entry name" value="5'-nuclease"/>
    <property type="match status" value="1"/>
</dbReference>
<gene>
    <name evidence="2" type="ORF">GCM10022210_35470</name>
</gene>
<name>A0ABP7QEF1_9SPHI</name>
<dbReference type="PANTHER" id="PTHR34610:SF3">
    <property type="entry name" value="SSL7007 PROTEIN"/>
    <property type="match status" value="1"/>
</dbReference>
<dbReference type="InterPro" id="IPR002850">
    <property type="entry name" value="PIN_toxin-like"/>
</dbReference>
<protein>
    <recommendedName>
        <fullName evidence="1">PIN domain-containing protein</fullName>
    </recommendedName>
</protein>
<dbReference type="Pfam" id="PF13470">
    <property type="entry name" value="PIN_3"/>
    <property type="match status" value="1"/>
</dbReference>
<dbReference type="SUPFAM" id="SSF88723">
    <property type="entry name" value="PIN domain-like"/>
    <property type="match status" value="1"/>
</dbReference>
<evidence type="ECO:0000313" key="2">
    <source>
        <dbReference type="EMBL" id="GAA3981037.1"/>
    </source>
</evidence>
<feature type="domain" description="PIN" evidence="1">
    <location>
        <begin position="9"/>
        <end position="114"/>
    </location>
</feature>